<dbReference type="GO" id="GO:0016747">
    <property type="term" value="F:acyltransferase activity, transferring groups other than amino-acyl groups"/>
    <property type="evidence" value="ECO:0007669"/>
    <property type="project" value="InterPro"/>
</dbReference>
<organism evidence="2 3">
    <name type="scientific">Frankliniella occidentalis</name>
    <name type="common">Western flower thrips</name>
    <name type="synonym">Euthrips occidentalis</name>
    <dbReference type="NCBI Taxonomy" id="133901"/>
    <lineage>
        <taxon>Eukaryota</taxon>
        <taxon>Metazoa</taxon>
        <taxon>Ecdysozoa</taxon>
        <taxon>Arthropoda</taxon>
        <taxon>Hexapoda</taxon>
        <taxon>Insecta</taxon>
        <taxon>Pterygota</taxon>
        <taxon>Neoptera</taxon>
        <taxon>Paraneoptera</taxon>
        <taxon>Thysanoptera</taxon>
        <taxon>Terebrantia</taxon>
        <taxon>Thripoidea</taxon>
        <taxon>Thripidae</taxon>
        <taxon>Frankliniella</taxon>
    </lineage>
</organism>
<evidence type="ECO:0000313" key="2">
    <source>
        <dbReference type="Proteomes" id="UP000504606"/>
    </source>
</evidence>
<dbReference type="Proteomes" id="UP000504606">
    <property type="component" value="Unplaced"/>
</dbReference>
<sequence>MGTAGVVVAEEQGDSLRELVADEEVECLLEALRKDFPHSVHIHNRIATQLRWRRQGDDQDVSIYRAADEGDRTEGPATAVSVWRVAGMTEVSVALHSTDPTLSALRRALRHSRHVPWHLPVNFESVHERCLPELMAAARQHGDPAPRLNATHKMFMTREAALKLDVSAVPGLVLRPLEPRHAKAVDDGWAYACPGSEGMFAAVLARNPGLSWGLFREEDAAVEDAAAGERGSGDREPVALILGTWYGGLGILYTAASHRRRGLGELVTRAASRALAQRGLDVHCNIVYPNPASAATLAKVGFERVCDCTWLHYKPPPSSPPPSR</sequence>
<dbReference type="InterPro" id="IPR053225">
    <property type="entry name" value="Acyl-CoA_N-acyltransferase"/>
</dbReference>
<dbReference type="PANTHER" id="PTHR20958">
    <property type="entry name" value="GLYCINE N-ACYLTRANSFERASE-LIKE PROTEIN"/>
    <property type="match status" value="1"/>
</dbReference>
<evidence type="ECO:0000259" key="1">
    <source>
        <dbReference type="Pfam" id="PF08445"/>
    </source>
</evidence>
<evidence type="ECO:0000313" key="3">
    <source>
        <dbReference type="RefSeq" id="XP_052133279.1"/>
    </source>
</evidence>
<gene>
    <name evidence="3" type="primary">LOC113216914</name>
</gene>
<proteinExistence type="predicted"/>
<dbReference type="AlphaFoldDB" id="A0A9C6XD84"/>
<dbReference type="InterPro" id="IPR016181">
    <property type="entry name" value="Acyl_CoA_acyltransferase"/>
</dbReference>
<dbReference type="InterPro" id="IPR013653">
    <property type="entry name" value="GCN5-like_dom"/>
</dbReference>
<protein>
    <submittedName>
        <fullName evidence="3">Uncharacterized protein LOC113216914 isoform X1</fullName>
    </submittedName>
</protein>
<dbReference type="SUPFAM" id="SSF55729">
    <property type="entry name" value="Acyl-CoA N-acyltransferases (Nat)"/>
    <property type="match status" value="1"/>
</dbReference>
<dbReference type="OrthoDB" id="61870at2759"/>
<dbReference type="Gene3D" id="3.40.630.30">
    <property type="match status" value="2"/>
</dbReference>
<feature type="domain" description="GCN5-related N-acetyltransferase Rv2170-like" evidence="1">
    <location>
        <begin position="238"/>
        <end position="311"/>
    </location>
</feature>
<reference evidence="3" key="1">
    <citation type="submission" date="2025-08" db="UniProtKB">
        <authorList>
            <consortium name="RefSeq"/>
        </authorList>
    </citation>
    <scope>IDENTIFICATION</scope>
    <source>
        <tissue evidence="3">Whole organism</tissue>
    </source>
</reference>
<dbReference type="Pfam" id="PF08445">
    <property type="entry name" value="FR47"/>
    <property type="match status" value="1"/>
</dbReference>
<name>A0A9C6XD84_FRAOC</name>
<dbReference type="GeneID" id="113216914"/>
<dbReference type="PANTHER" id="PTHR20958:SF6">
    <property type="entry name" value="GLYCINE N-ACYLTRANSFERASE-LIKE PROTEIN"/>
    <property type="match status" value="1"/>
</dbReference>
<dbReference type="KEGG" id="foc:113216914"/>
<keyword evidence="2" id="KW-1185">Reference proteome</keyword>
<accession>A0A9C6XD84</accession>
<dbReference type="RefSeq" id="XP_052133279.1">
    <property type="nucleotide sequence ID" value="XM_052277319.1"/>
</dbReference>